<evidence type="ECO:0000256" key="4">
    <source>
        <dbReference type="PROSITE-ProRule" id="PRU00175"/>
    </source>
</evidence>
<dbReference type="STRING" id="133383.A0A1R0GT10"/>
<proteinExistence type="predicted"/>
<keyword evidence="2 4" id="KW-0863">Zinc-finger</keyword>
<dbReference type="Proteomes" id="UP000187455">
    <property type="component" value="Unassembled WGS sequence"/>
</dbReference>
<dbReference type="EMBL" id="LSSL01003859">
    <property type="protein sequence ID" value="OLY80034.1"/>
    <property type="molecule type" value="Genomic_DNA"/>
</dbReference>
<dbReference type="CDD" id="cd16454">
    <property type="entry name" value="RING-H2_PA-TM-RING"/>
    <property type="match status" value="1"/>
</dbReference>
<dbReference type="OrthoDB" id="8062037at2759"/>
<comment type="caution">
    <text evidence="7">The sequence shown here is derived from an EMBL/GenBank/DDBJ whole genome shotgun (WGS) entry which is preliminary data.</text>
</comment>
<feature type="compositionally biased region" description="Polar residues" evidence="5">
    <location>
        <begin position="200"/>
        <end position="225"/>
    </location>
</feature>
<dbReference type="InterPro" id="IPR013083">
    <property type="entry name" value="Znf_RING/FYVE/PHD"/>
</dbReference>
<dbReference type="Gene3D" id="3.30.40.10">
    <property type="entry name" value="Zinc/RING finger domain, C3HC4 (zinc finger)"/>
    <property type="match status" value="1"/>
</dbReference>
<keyword evidence="8" id="KW-1185">Reference proteome</keyword>
<evidence type="ECO:0000256" key="2">
    <source>
        <dbReference type="ARBA" id="ARBA00022771"/>
    </source>
</evidence>
<accession>A0A1R0GT10</accession>
<evidence type="ECO:0000256" key="5">
    <source>
        <dbReference type="SAM" id="MobiDB-lite"/>
    </source>
</evidence>
<sequence>MKTKDLLYLFLSANWISLSNSYHHSIKNHRFLSFEKMSDRFDSERADSINNEPVDILPARTSVIEASDFFHPYPDSRSTIVPDFNLSNSPTIQSIKKFCSEKSLPKFNFNLFNSSPSFSIFRGLNDESGSSNGKTRERNLDSCEETSGSSYFIPSSKRSKISDDSQKSNLTLLAEAISRYTANPTLHSEDSLTHLPPLKQCSSSETLNDSQTNSSPVSGASNSKNPLPDSDSISEDGLLNFSLPSNGLKKISDLINYYEERKKFYLQFPLFQKLAKSYYGPDYESDAPDISQNIKPQSSNSSSSSNPFPSSDQIESNINNDDLSTSNSEISSNIREEPLSGLFLDQNLFARYNTDLPQFFNQTFSRFTQGLSRFADAALMIKDRLNNRIVASFCLNELGDHENNPYLEQLQLNSALSISGDSDNDRSPVISIEQSDSNNSGELTINSENSEYLNLFGDIFLRNFSINRSQSNSSASVSLPTVELSHGPSNLPEDHSSLFISAEENTPINFRELMSSLFNGITDEFFSSNVYRPYQDMLGSIGDFGDYVLNHRNLDEVISDILQQTMSGSSMAVSEDLLNSMVRKHPEDSMIETFKDCSICLEEFTPESTIIELNCLHFYHEACIVNWLRQNGRCPICRLHISSCIKDYGGNSTSSSELVSPPNAIRGNTIVETPAPCYDDEDEDEEENSIFHSGDLSLSSNSTRISENREDYFSDHVSNSDIPVCTEEESLARLSKIPGSFPSSTFSA</sequence>
<evidence type="ECO:0000256" key="1">
    <source>
        <dbReference type="ARBA" id="ARBA00022723"/>
    </source>
</evidence>
<protein>
    <submittedName>
        <fullName evidence="7">Putative RING finger protein</fullName>
    </submittedName>
</protein>
<dbReference type="PROSITE" id="PS50089">
    <property type="entry name" value="ZF_RING_2"/>
    <property type="match status" value="1"/>
</dbReference>
<name>A0A1R0GT10_9FUNG</name>
<dbReference type="InterPro" id="IPR001841">
    <property type="entry name" value="Znf_RING"/>
</dbReference>
<feature type="region of interest" description="Disordered" evidence="5">
    <location>
        <begin position="286"/>
        <end position="330"/>
    </location>
</feature>
<dbReference type="SUPFAM" id="SSF57850">
    <property type="entry name" value="RING/U-box"/>
    <property type="match status" value="1"/>
</dbReference>
<feature type="compositionally biased region" description="Acidic residues" evidence="5">
    <location>
        <begin position="678"/>
        <end position="688"/>
    </location>
</feature>
<evidence type="ECO:0000313" key="7">
    <source>
        <dbReference type="EMBL" id="OLY80034.1"/>
    </source>
</evidence>
<dbReference type="PANTHER" id="PTHR15710">
    <property type="entry name" value="E3 UBIQUITIN-PROTEIN LIGASE PRAJA"/>
    <property type="match status" value="1"/>
</dbReference>
<dbReference type="GO" id="GO:0008270">
    <property type="term" value="F:zinc ion binding"/>
    <property type="evidence" value="ECO:0007669"/>
    <property type="project" value="UniProtKB-KW"/>
</dbReference>
<evidence type="ECO:0000256" key="3">
    <source>
        <dbReference type="ARBA" id="ARBA00022833"/>
    </source>
</evidence>
<feature type="compositionally biased region" description="Low complexity" evidence="5">
    <location>
        <begin position="290"/>
        <end position="314"/>
    </location>
</feature>
<evidence type="ECO:0000313" key="8">
    <source>
        <dbReference type="Proteomes" id="UP000187455"/>
    </source>
</evidence>
<keyword evidence="3" id="KW-0862">Zinc</keyword>
<reference evidence="7 8" key="1">
    <citation type="journal article" date="2016" name="Mol. Biol. Evol.">
        <title>Genome-Wide Survey of Gut Fungi (Harpellales) Reveals the First Horizontally Transferred Ubiquitin Gene from a Mosquito Host.</title>
        <authorList>
            <person name="Wang Y."/>
            <person name="White M.M."/>
            <person name="Kvist S."/>
            <person name="Moncalvo J.M."/>
        </authorList>
    </citation>
    <scope>NUCLEOTIDE SEQUENCE [LARGE SCALE GENOMIC DNA]</scope>
    <source>
        <strain evidence="7 8">ALG-7-W6</strain>
    </source>
</reference>
<evidence type="ECO:0000259" key="6">
    <source>
        <dbReference type="PROSITE" id="PS50089"/>
    </source>
</evidence>
<dbReference type="Pfam" id="PF13639">
    <property type="entry name" value="zf-RING_2"/>
    <property type="match status" value="1"/>
</dbReference>
<feature type="region of interest" description="Disordered" evidence="5">
    <location>
        <begin position="126"/>
        <end position="165"/>
    </location>
</feature>
<organism evidence="7 8">
    <name type="scientific">Smittium mucronatum</name>
    <dbReference type="NCBI Taxonomy" id="133383"/>
    <lineage>
        <taxon>Eukaryota</taxon>
        <taxon>Fungi</taxon>
        <taxon>Fungi incertae sedis</taxon>
        <taxon>Zoopagomycota</taxon>
        <taxon>Kickxellomycotina</taxon>
        <taxon>Harpellomycetes</taxon>
        <taxon>Harpellales</taxon>
        <taxon>Legeriomycetaceae</taxon>
        <taxon>Smittium</taxon>
    </lineage>
</organism>
<dbReference type="SMART" id="SM00184">
    <property type="entry name" value="RING"/>
    <property type="match status" value="1"/>
</dbReference>
<feature type="domain" description="RING-type" evidence="6">
    <location>
        <begin position="597"/>
        <end position="638"/>
    </location>
</feature>
<feature type="region of interest" description="Disordered" evidence="5">
    <location>
        <begin position="188"/>
        <end position="232"/>
    </location>
</feature>
<gene>
    <name evidence="7" type="ORF">AYI68_g5880</name>
</gene>
<dbReference type="AlphaFoldDB" id="A0A1R0GT10"/>
<keyword evidence="1" id="KW-0479">Metal-binding</keyword>
<feature type="region of interest" description="Disordered" evidence="5">
    <location>
        <begin position="670"/>
        <end position="701"/>
    </location>
</feature>